<sequence length="923" mass="104449">MKFRGEFKVENLQPFVGCLLSLSSLCSDLVSTSSCFLKLTQQKIAIILRTSAFIDAFVEIDSTELFHFPFVLESRTSNVIVLKVNITSFHESLSAATNSSSVSIKLKRHDEGGALSISFPDPTYPSISVVLDVIVTPTNEYVTLESVIPTIPPCSVCQIINIMFIQCNIGLLKLQSIITFLESSKKIGNDITEVQVIRPREAESDDILIHNQTHNSAIVKLSSSGLLANLETYFYGMQVFSSLPPDELPSRSKNESIKALLKTDTAYLLCKNAIESTLVCKNEALLVAVHNGGFNKRVFAVADYESGPNPFTLKKLEFEYDALAPEISEETVKFHYLKHHAGYVNKLNSMVKDNPEISTKSIKELVETATGPLYNMAAQIWNHDFYWECLSPKSNIQDAPMVQEEIKRSFGSFENFQEQLIKAVGDHFGSGWVWLIYDKAGPQKLKLVATRDAENPMRLWVLKPILVIGPDSLDALKILTKRKDVDNAEIIPRKANFTKIFSVFDGNEIDRVITIYFPAPNSYTGEDVVEIHSHGSKSVVEEIFANLREISASKKMRLRQAEKGEFTRRAFYNGKLDLTQAEGIRDLISSDTALKRMDAMLKVWVTQYGLDIYRFKEICQKYIKKVEKDLVKLKENIANYLNDRRGEVIENGINVLLLGPPNAGKSTFMNTLFERDVSIVSSVAGTTRDVIQLSYNCKQLNLQVMDTTGIRPISYFDYGNTLDSHDAIEAEGIKRTLMRMENAHVVIFFFDHTNAINSKEALEKCFQNATNNTRFFICICKSDLIINSQNLQSLEKEIEAEFSHCLENYKCNIVHLCNTDKTNVDRLIDMINKSIQDELKLNNIEHEAHENHPFVLNERHRSNLQKVIAAIDVTLKELSYGHMEIEIVAEYIREIINQIGYLVGEQTNEQVLDEIFETYCIGK</sequence>
<feature type="domain" description="Manganese/iron superoxide dismutase N-terminal" evidence="11">
    <location>
        <begin position="311"/>
        <end position="391"/>
    </location>
</feature>
<dbReference type="InterPro" id="IPR018948">
    <property type="entry name" value="GTP-bd_TrmE_N"/>
</dbReference>
<evidence type="ECO:0000256" key="4">
    <source>
        <dbReference type="ARBA" id="ARBA00022723"/>
    </source>
</evidence>
<dbReference type="GO" id="GO:0004784">
    <property type="term" value="F:superoxide dismutase activity"/>
    <property type="evidence" value="ECO:0007669"/>
    <property type="project" value="UniProtKB-EC"/>
</dbReference>
<dbReference type="GeneID" id="94334319"/>
<dbReference type="PANTHER" id="PTHR42714:SF2">
    <property type="entry name" value="TRNA MODIFICATION GTPASE GTPBP3, MITOCHONDRIAL"/>
    <property type="match status" value="1"/>
</dbReference>
<dbReference type="GO" id="GO:0046872">
    <property type="term" value="F:metal ion binding"/>
    <property type="evidence" value="ECO:0007669"/>
    <property type="project" value="UniProtKB-KW"/>
</dbReference>
<evidence type="ECO:0000256" key="5">
    <source>
        <dbReference type="ARBA" id="ARBA00022741"/>
    </source>
</evidence>
<dbReference type="GO" id="GO:0005525">
    <property type="term" value="F:GTP binding"/>
    <property type="evidence" value="ECO:0007669"/>
    <property type="project" value="UniProtKB-KW"/>
</dbReference>
<evidence type="ECO:0000313" key="15">
    <source>
        <dbReference type="EMBL" id="KAK2197027.1"/>
    </source>
</evidence>
<keyword evidence="10" id="KW-0175">Coiled coil</keyword>
<comment type="similarity">
    <text evidence="2">Belongs to the iron/manganese superoxide dismutase family.</text>
</comment>
<dbReference type="InterPro" id="IPR031168">
    <property type="entry name" value="G_TrmE"/>
</dbReference>
<dbReference type="KEGG" id="bdw:94334319"/>
<name>A0AAD9PMA2_9APIC</name>
<dbReference type="GO" id="GO:0002098">
    <property type="term" value="P:tRNA wobble uridine modification"/>
    <property type="evidence" value="ECO:0007669"/>
    <property type="project" value="TreeGrafter"/>
</dbReference>
<dbReference type="Gene3D" id="1.20.120.430">
    <property type="entry name" value="tRNA modification GTPase MnmE domain 2"/>
    <property type="match status" value="1"/>
</dbReference>
<evidence type="ECO:0000313" key="16">
    <source>
        <dbReference type="Proteomes" id="UP001214638"/>
    </source>
</evidence>
<reference evidence="15" key="1">
    <citation type="journal article" date="2023" name="Nat. Microbiol.">
        <title>Babesia duncani multi-omics identifies virulence factors and drug targets.</title>
        <authorList>
            <person name="Singh P."/>
            <person name="Lonardi S."/>
            <person name="Liang Q."/>
            <person name="Vydyam P."/>
            <person name="Khabirova E."/>
            <person name="Fang T."/>
            <person name="Gihaz S."/>
            <person name="Thekkiniath J."/>
            <person name="Munshi M."/>
            <person name="Abel S."/>
            <person name="Ciampossin L."/>
            <person name="Batugedara G."/>
            <person name="Gupta M."/>
            <person name="Lu X.M."/>
            <person name="Lenz T."/>
            <person name="Chakravarty S."/>
            <person name="Cornillot E."/>
            <person name="Hu Y."/>
            <person name="Ma W."/>
            <person name="Gonzalez L.M."/>
            <person name="Sanchez S."/>
            <person name="Estrada K."/>
            <person name="Sanchez-Flores A."/>
            <person name="Montero E."/>
            <person name="Harb O.S."/>
            <person name="Le Roch K.G."/>
            <person name="Mamoun C.B."/>
        </authorList>
    </citation>
    <scope>NUCLEOTIDE SEQUENCE</scope>
    <source>
        <strain evidence="15">WA1</strain>
    </source>
</reference>
<dbReference type="InterPro" id="IPR027417">
    <property type="entry name" value="P-loop_NTPase"/>
</dbReference>
<keyword evidence="8" id="KW-0342">GTP-binding</keyword>
<dbReference type="GO" id="GO:0030488">
    <property type="term" value="P:tRNA methylation"/>
    <property type="evidence" value="ECO:0007669"/>
    <property type="project" value="TreeGrafter"/>
</dbReference>
<dbReference type="CDD" id="cd14858">
    <property type="entry name" value="TrmE_N"/>
    <property type="match status" value="1"/>
</dbReference>
<dbReference type="Proteomes" id="UP001214638">
    <property type="component" value="Unassembled WGS sequence"/>
</dbReference>
<protein>
    <recommendedName>
        <fullName evidence="3">superoxide dismutase</fullName>
        <ecNumber evidence="3">1.15.1.1</ecNumber>
    </recommendedName>
    <alternativeName>
        <fullName evidence="9">FeSOD</fullName>
    </alternativeName>
</protein>
<organism evidence="15 16">
    <name type="scientific">Babesia duncani</name>
    <dbReference type="NCBI Taxonomy" id="323732"/>
    <lineage>
        <taxon>Eukaryota</taxon>
        <taxon>Sar</taxon>
        <taxon>Alveolata</taxon>
        <taxon>Apicomplexa</taxon>
        <taxon>Aconoidasida</taxon>
        <taxon>Piroplasmida</taxon>
        <taxon>Babesiidae</taxon>
        <taxon>Babesia</taxon>
    </lineage>
</organism>
<evidence type="ECO:0000259" key="14">
    <source>
        <dbReference type="Pfam" id="PF12631"/>
    </source>
</evidence>
<dbReference type="GO" id="GO:0000077">
    <property type="term" value="P:DNA damage checkpoint signaling"/>
    <property type="evidence" value="ECO:0007669"/>
    <property type="project" value="InterPro"/>
</dbReference>
<dbReference type="GO" id="GO:0003924">
    <property type="term" value="F:GTPase activity"/>
    <property type="evidence" value="ECO:0007669"/>
    <property type="project" value="InterPro"/>
</dbReference>
<dbReference type="InterPro" id="IPR004520">
    <property type="entry name" value="GTPase_MnmE"/>
</dbReference>
<dbReference type="PANTHER" id="PTHR42714">
    <property type="entry name" value="TRNA MODIFICATION GTPASE GTPBP3"/>
    <property type="match status" value="1"/>
</dbReference>
<dbReference type="GO" id="GO:0030896">
    <property type="term" value="C:checkpoint clamp complex"/>
    <property type="evidence" value="ECO:0007669"/>
    <property type="project" value="InterPro"/>
</dbReference>
<dbReference type="Gene3D" id="3.30.1360.120">
    <property type="entry name" value="Probable tRNA modification gtpase trme, domain 1"/>
    <property type="match status" value="1"/>
</dbReference>
<dbReference type="GO" id="GO:0005737">
    <property type="term" value="C:cytoplasm"/>
    <property type="evidence" value="ECO:0007669"/>
    <property type="project" value="TreeGrafter"/>
</dbReference>
<dbReference type="RefSeq" id="XP_067803869.1">
    <property type="nucleotide sequence ID" value="XM_067945078.1"/>
</dbReference>
<evidence type="ECO:0000256" key="3">
    <source>
        <dbReference type="ARBA" id="ARBA00012682"/>
    </source>
</evidence>
<evidence type="ECO:0000256" key="9">
    <source>
        <dbReference type="ARBA" id="ARBA00029867"/>
    </source>
</evidence>
<evidence type="ECO:0000256" key="8">
    <source>
        <dbReference type="ARBA" id="ARBA00023134"/>
    </source>
</evidence>
<feature type="domain" description="G" evidence="12">
    <location>
        <begin position="655"/>
        <end position="777"/>
    </location>
</feature>
<dbReference type="SUPFAM" id="SSF52540">
    <property type="entry name" value="P-loop containing nucleoside triphosphate hydrolases"/>
    <property type="match status" value="1"/>
</dbReference>
<dbReference type="AlphaFoldDB" id="A0AAD9PMA2"/>
<feature type="domain" description="GTP-binding protein TrmE N-terminal" evidence="13">
    <location>
        <begin position="467"/>
        <end position="575"/>
    </location>
</feature>
<dbReference type="InterPro" id="IPR027266">
    <property type="entry name" value="TrmE/GcvT-like"/>
</dbReference>
<evidence type="ECO:0000256" key="2">
    <source>
        <dbReference type="ARBA" id="ARBA00008714"/>
    </source>
</evidence>
<feature type="domain" description="MnmE helical" evidence="14">
    <location>
        <begin position="620"/>
        <end position="920"/>
    </location>
</feature>
<gene>
    <name evidence="15" type="ORF">BdWA1_000021</name>
</gene>
<dbReference type="CDD" id="cd04164">
    <property type="entry name" value="trmE"/>
    <property type="match status" value="1"/>
</dbReference>
<dbReference type="EC" id="1.15.1.1" evidence="3"/>
<evidence type="ECO:0000259" key="12">
    <source>
        <dbReference type="Pfam" id="PF01926"/>
    </source>
</evidence>
<proteinExistence type="inferred from homology"/>
<keyword evidence="5" id="KW-0547">Nucleotide-binding</keyword>
<dbReference type="SUPFAM" id="SSF54719">
    <property type="entry name" value="Fe,Mn superoxide dismutase (SOD), C-terminal domain"/>
    <property type="match status" value="1"/>
</dbReference>
<dbReference type="Gene3D" id="1.10.287.990">
    <property type="entry name" value="Fe,Mn superoxide dismutase (SOD) domain"/>
    <property type="match status" value="1"/>
</dbReference>
<dbReference type="Pfam" id="PF01926">
    <property type="entry name" value="MMR_HSR1"/>
    <property type="match status" value="1"/>
</dbReference>
<keyword evidence="7" id="KW-0408">Iron</keyword>
<evidence type="ECO:0000256" key="1">
    <source>
        <dbReference type="ARBA" id="ARBA00001962"/>
    </source>
</evidence>
<keyword evidence="4" id="KW-0479">Metal-binding</keyword>
<dbReference type="Gene3D" id="3.70.10.10">
    <property type="match status" value="1"/>
</dbReference>
<dbReference type="InterPro" id="IPR036314">
    <property type="entry name" value="SOD_C_sf"/>
</dbReference>
<dbReference type="InterPro" id="IPR036324">
    <property type="entry name" value="Mn/Fe_SOD_N_sf"/>
</dbReference>
<dbReference type="HAMAP" id="MF_00379">
    <property type="entry name" value="GTPase_MnmE"/>
    <property type="match status" value="1"/>
</dbReference>
<dbReference type="Gene3D" id="3.40.50.300">
    <property type="entry name" value="P-loop containing nucleotide triphosphate hydrolases"/>
    <property type="match status" value="1"/>
</dbReference>
<feature type="coiled-coil region" evidence="10">
    <location>
        <begin position="616"/>
        <end position="643"/>
    </location>
</feature>
<comment type="caution">
    <text evidence="15">The sequence shown here is derived from an EMBL/GenBank/DDBJ whole genome shotgun (WGS) entry which is preliminary data.</text>
</comment>
<dbReference type="InterPro" id="IPR027368">
    <property type="entry name" value="MnmE_dom2"/>
</dbReference>
<evidence type="ECO:0000256" key="7">
    <source>
        <dbReference type="ARBA" id="ARBA00023004"/>
    </source>
</evidence>
<evidence type="ECO:0000259" key="11">
    <source>
        <dbReference type="Pfam" id="PF00081"/>
    </source>
</evidence>
<dbReference type="Pfam" id="PF10396">
    <property type="entry name" value="TrmE_N"/>
    <property type="match status" value="1"/>
</dbReference>
<dbReference type="InterPro" id="IPR025867">
    <property type="entry name" value="MnmE_helical"/>
</dbReference>
<comment type="cofactor">
    <cofactor evidence="1">
        <name>Fe cation</name>
        <dbReference type="ChEBI" id="CHEBI:24875"/>
    </cofactor>
</comment>
<dbReference type="InterPro" id="IPR019831">
    <property type="entry name" value="Mn/Fe_SOD_N"/>
</dbReference>
<dbReference type="PRINTS" id="PR01703">
    <property type="entry name" value="MNSODISMTASE"/>
</dbReference>
<dbReference type="InterPro" id="IPR007150">
    <property type="entry name" value="HUS1/Mec3"/>
</dbReference>
<evidence type="ECO:0000256" key="10">
    <source>
        <dbReference type="SAM" id="Coils"/>
    </source>
</evidence>
<dbReference type="SUPFAM" id="SSF46609">
    <property type="entry name" value="Fe,Mn superoxide dismutase (SOD), N-terminal domain"/>
    <property type="match status" value="1"/>
</dbReference>
<keyword evidence="6" id="KW-0560">Oxidoreductase</keyword>
<keyword evidence="16" id="KW-1185">Reference proteome</keyword>
<dbReference type="InterPro" id="IPR006073">
    <property type="entry name" value="GTP-bd"/>
</dbReference>
<dbReference type="Pfam" id="PF12631">
    <property type="entry name" value="MnmE_helical"/>
    <property type="match status" value="1"/>
</dbReference>
<dbReference type="EMBL" id="JALLKP010000001">
    <property type="protein sequence ID" value="KAK2197027.1"/>
    <property type="molecule type" value="Genomic_DNA"/>
</dbReference>
<accession>A0AAD9PMA2</accession>
<dbReference type="Pfam" id="PF04005">
    <property type="entry name" value="Hus1"/>
    <property type="match status" value="1"/>
</dbReference>
<dbReference type="Pfam" id="PF00081">
    <property type="entry name" value="Sod_Fe_N"/>
    <property type="match status" value="1"/>
</dbReference>
<dbReference type="InterPro" id="IPR001189">
    <property type="entry name" value="Mn/Fe_SOD"/>
</dbReference>
<evidence type="ECO:0000259" key="13">
    <source>
        <dbReference type="Pfam" id="PF10396"/>
    </source>
</evidence>
<dbReference type="Gene3D" id="3.55.40.20">
    <property type="entry name" value="Iron/manganese superoxide dismutase, C-terminal domain"/>
    <property type="match status" value="1"/>
</dbReference>
<evidence type="ECO:0000256" key="6">
    <source>
        <dbReference type="ARBA" id="ARBA00023002"/>
    </source>
</evidence>